<protein>
    <submittedName>
        <fullName evidence="2">Uncharacterized protein</fullName>
    </submittedName>
</protein>
<feature type="non-terminal residue" evidence="2">
    <location>
        <position position="1"/>
    </location>
</feature>
<sequence>QVPAATLTAAPARITAAPSRRRKGVVIRDPESKSTTSAVIPAETKSKDKGKGILIEEDENRALQKFNETPAERAAKRRKLDEEVEELSRHL</sequence>
<evidence type="ECO:0000313" key="2">
    <source>
        <dbReference type="EMBL" id="GFC92407.1"/>
    </source>
</evidence>
<gene>
    <name evidence="2" type="ORF">Tci_864377</name>
</gene>
<comment type="caution">
    <text evidence="2">The sequence shown here is derived from an EMBL/GenBank/DDBJ whole genome shotgun (WGS) entry which is preliminary data.</text>
</comment>
<proteinExistence type="predicted"/>
<accession>A0A699S519</accession>
<evidence type="ECO:0000256" key="1">
    <source>
        <dbReference type="SAM" id="MobiDB-lite"/>
    </source>
</evidence>
<dbReference type="EMBL" id="BKCJ011137391">
    <property type="protein sequence ID" value="GFC92407.1"/>
    <property type="molecule type" value="Genomic_DNA"/>
</dbReference>
<dbReference type="AlphaFoldDB" id="A0A699S519"/>
<feature type="region of interest" description="Disordered" evidence="1">
    <location>
        <begin position="1"/>
        <end position="91"/>
    </location>
</feature>
<name>A0A699S519_TANCI</name>
<organism evidence="2">
    <name type="scientific">Tanacetum cinerariifolium</name>
    <name type="common">Dalmatian daisy</name>
    <name type="synonym">Chrysanthemum cinerariifolium</name>
    <dbReference type="NCBI Taxonomy" id="118510"/>
    <lineage>
        <taxon>Eukaryota</taxon>
        <taxon>Viridiplantae</taxon>
        <taxon>Streptophyta</taxon>
        <taxon>Embryophyta</taxon>
        <taxon>Tracheophyta</taxon>
        <taxon>Spermatophyta</taxon>
        <taxon>Magnoliopsida</taxon>
        <taxon>eudicotyledons</taxon>
        <taxon>Gunneridae</taxon>
        <taxon>Pentapetalae</taxon>
        <taxon>asterids</taxon>
        <taxon>campanulids</taxon>
        <taxon>Asterales</taxon>
        <taxon>Asteraceae</taxon>
        <taxon>Asteroideae</taxon>
        <taxon>Anthemideae</taxon>
        <taxon>Anthemidinae</taxon>
        <taxon>Tanacetum</taxon>
    </lineage>
</organism>
<reference evidence="2" key="1">
    <citation type="journal article" date="2019" name="Sci. Rep.">
        <title>Draft genome of Tanacetum cinerariifolium, the natural source of mosquito coil.</title>
        <authorList>
            <person name="Yamashiro T."/>
            <person name="Shiraishi A."/>
            <person name="Satake H."/>
            <person name="Nakayama K."/>
        </authorList>
    </citation>
    <scope>NUCLEOTIDE SEQUENCE</scope>
</reference>